<evidence type="ECO:0000313" key="4">
    <source>
        <dbReference type="EMBL" id="MTD54269.1"/>
    </source>
</evidence>
<dbReference type="InterPro" id="IPR001638">
    <property type="entry name" value="Solute-binding_3/MltF_N"/>
</dbReference>
<evidence type="ECO:0000256" key="1">
    <source>
        <dbReference type="ARBA" id="ARBA00022729"/>
    </source>
</evidence>
<feature type="signal peptide" evidence="2">
    <location>
        <begin position="1"/>
        <end position="30"/>
    </location>
</feature>
<dbReference type="SMART" id="SM00062">
    <property type="entry name" value="PBPb"/>
    <property type="match status" value="1"/>
</dbReference>
<name>A0A6N7Z0N2_9PSEU</name>
<gene>
    <name evidence="4" type="ORF">GKO32_09820</name>
</gene>
<dbReference type="Gene3D" id="3.40.190.10">
    <property type="entry name" value="Periplasmic binding protein-like II"/>
    <property type="match status" value="2"/>
</dbReference>
<evidence type="ECO:0000259" key="3">
    <source>
        <dbReference type="SMART" id="SM00062"/>
    </source>
</evidence>
<dbReference type="AlphaFoldDB" id="A0A6N7Z0N2"/>
<sequence>MLLPFTRLSARRRRLATAVLGCLAAATLTACSSSSSSTDDLLSSIRESKQLSIAVSSFAPQDFQDATGTWTGYDIDILTGFAQSLGASLVIHPQPFSASIQSVSSGRDHLTVDVYYTAERAKVITYSRPMLNYNDVVAVRKSQPGVSDASVGGLTGKSIGVTTGSTSVTEAQKTPGAKAVNYTEFSDALLALDQGRIDAVYASNTNIPWLQKQNQAANVAVVGPVPSSIAPPIETLRGYFGLPQGAKSANLLNKLNAYLKQIACDGTEQKILDKYGLTAPYFLDGICNAPDNYTGS</sequence>
<proteinExistence type="predicted"/>
<comment type="caution">
    <text evidence="4">The sequence shown here is derived from an EMBL/GenBank/DDBJ whole genome shotgun (WGS) entry which is preliminary data.</text>
</comment>
<protein>
    <submittedName>
        <fullName evidence="4">Transporter substrate-binding domain-containing protein</fullName>
    </submittedName>
</protein>
<dbReference type="PANTHER" id="PTHR35936:SF17">
    <property type="entry name" value="ARGININE-BINDING EXTRACELLULAR PROTEIN ARTP"/>
    <property type="match status" value="1"/>
</dbReference>
<dbReference type="RefSeq" id="WP_154756463.1">
    <property type="nucleotide sequence ID" value="NZ_WMBA01000010.1"/>
</dbReference>
<feature type="domain" description="Solute-binding protein family 3/N-terminal" evidence="3">
    <location>
        <begin position="50"/>
        <end position="279"/>
    </location>
</feature>
<evidence type="ECO:0000256" key="2">
    <source>
        <dbReference type="SAM" id="SignalP"/>
    </source>
</evidence>
<feature type="chain" id="PRO_5038809893" evidence="2">
    <location>
        <begin position="31"/>
        <end position="296"/>
    </location>
</feature>
<dbReference type="EMBL" id="WMBA01000010">
    <property type="protein sequence ID" value="MTD54269.1"/>
    <property type="molecule type" value="Genomic_DNA"/>
</dbReference>
<dbReference type="PROSITE" id="PS51257">
    <property type="entry name" value="PROKAR_LIPOPROTEIN"/>
    <property type="match status" value="1"/>
</dbReference>
<dbReference type="OrthoDB" id="8454826at2"/>
<dbReference type="CDD" id="cd13530">
    <property type="entry name" value="PBP2_peptides_like"/>
    <property type="match status" value="1"/>
</dbReference>
<keyword evidence="1 2" id="KW-0732">Signal</keyword>
<reference evidence="4 5" key="1">
    <citation type="submission" date="2019-11" db="EMBL/GenBank/DDBJ databases">
        <title>Draft genome of Amycolatopsis RM579.</title>
        <authorList>
            <person name="Duangmal K."/>
            <person name="Mingma R."/>
        </authorList>
    </citation>
    <scope>NUCLEOTIDE SEQUENCE [LARGE SCALE GENOMIC DNA]</scope>
    <source>
        <strain evidence="4 5">RM579</strain>
    </source>
</reference>
<evidence type="ECO:0000313" key="5">
    <source>
        <dbReference type="Proteomes" id="UP000440096"/>
    </source>
</evidence>
<dbReference type="SUPFAM" id="SSF53850">
    <property type="entry name" value="Periplasmic binding protein-like II"/>
    <property type="match status" value="1"/>
</dbReference>
<dbReference type="Proteomes" id="UP000440096">
    <property type="component" value="Unassembled WGS sequence"/>
</dbReference>
<organism evidence="4 5">
    <name type="scientific">Amycolatopsis pithecellobii</name>
    <dbReference type="NCBI Taxonomy" id="664692"/>
    <lineage>
        <taxon>Bacteria</taxon>
        <taxon>Bacillati</taxon>
        <taxon>Actinomycetota</taxon>
        <taxon>Actinomycetes</taxon>
        <taxon>Pseudonocardiales</taxon>
        <taxon>Pseudonocardiaceae</taxon>
        <taxon>Amycolatopsis</taxon>
    </lineage>
</organism>
<accession>A0A6N7Z0N2</accession>
<dbReference type="Pfam" id="PF00497">
    <property type="entry name" value="SBP_bac_3"/>
    <property type="match status" value="1"/>
</dbReference>
<dbReference type="PANTHER" id="PTHR35936">
    <property type="entry name" value="MEMBRANE-BOUND LYTIC MUREIN TRANSGLYCOSYLASE F"/>
    <property type="match status" value="1"/>
</dbReference>
<keyword evidence="5" id="KW-1185">Reference proteome</keyword>